<keyword evidence="4" id="KW-1185">Reference proteome</keyword>
<evidence type="ECO:0008006" key="5">
    <source>
        <dbReference type="Google" id="ProtNLM"/>
    </source>
</evidence>
<evidence type="ECO:0000256" key="1">
    <source>
        <dbReference type="SAM" id="Phobius"/>
    </source>
</evidence>
<evidence type="ECO:0000313" key="4">
    <source>
        <dbReference type="Proteomes" id="UP000235371"/>
    </source>
</evidence>
<dbReference type="EMBL" id="KZ613912">
    <property type="protein sequence ID" value="PMD51435.1"/>
    <property type="molecule type" value="Genomic_DNA"/>
</dbReference>
<feature type="transmembrane region" description="Helical" evidence="1">
    <location>
        <begin position="180"/>
        <end position="202"/>
    </location>
</feature>
<feature type="chain" id="PRO_5014458470" description="GPI anchored protein" evidence="2">
    <location>
        <begin position="24"/>
        <end position="203"/>
    </location>
</feature>
<gene>
    <name evidence="3" type="ORF">K444DRAFT_636734</name>
</gene>
<evidence type="ECO:0000256" key="2">
    <source>
        <dbReference type="SAM" id="SignalP"/>
    </source>
</evidence>
<sequence length="203" mass="20759">MEFRIFTLLSLSIIFVFHSLATALPAAHHVEAKDLSDENSVSVFAIGASTFSTPPTFESLCPIEESCTMATISGVNSWSNVGTTTNLLTVVTPEAWNLSTFSEISPIWSSGSPLTLSSLAAGSGFTARITPSSTPTSTIATPATPAFTGVNLTSTTSTVFVYPSKTTAGAVAYSTSISRAVATTLVAGLGSLLGVALGAVALL</sequence>
<dbReference type="GeneID" id="36592116"/>
<dbReference type="AlphaFoldDB" id="A0A2J6SKZ5"/>
<name>A0A2J6SKZ5_9HELO</name>
<keyword evidence="1" id="KW-0812">Transmembrane</keyword>
<keyword evidence="1" id="KW-1133">Transmembrane helix</keyword>
<organism evidence="3 4">
    <name type="scientific">Hyaloscypha bicolor E</name>
    <dbReference type="NCBI Taxonomy" id="1095630"/>
    <lineage>
        <taxon>Eukaryota</taxon>
        <taxon>Fungi</taxon>
        <taxon>Dikarya</taxon>
        <taxon>Ascomycota</taxon>
        <taxon>Pezizomycotina</taxon>
        <taxon>Leotiomycetes</taxon>
        <taxon>Helotiales</taxon>
        <taxon>Hyaloscyphaceae</taxon>
        <taxon>Hyaloscypha</taxon>
        <taxon>Hyaloscypha bicolor</taxon>
    </lineage>
</organism>
<dbReference type="Proteomes" id="UP000235371">
    <property type="component" value="Unassembled WGS sequence"/>
</dbReference>
<feature type="signal peptide" evidence="2">
    <location>
        <begin position="1"/>
        <end position="23"/>
    </location>
</feature>
<protein>
    <recommendedName>
        <fullName evidence="5">GPI anchored protein</fullName>
    </recommendedName>
</protein>
<keyword evidence="1" id="KW-0472">Membrane</keyword>
<proteinExistence type="predicted"/>
<accession>A0A2J6SKZ5</accession>
<dbReference type="RefSeq" id="XP_024728339.1">
    <property type="nucleotide sequence ID" value="XM_024884039.1"/>
</dbReference>
<dbReference type="InParanoid" id="A0A2J6SKZ5"/>
<keyword evidence="2" id="KW-0732">Signal</keyword>
<evidence type="ECO:0000313" key="3">
    <source>
        <dbReference type="EMBL" id="PMD51435.1"/>
    </source>
</evidence>
<reference evidence="3 4" key="1">
    <citation type="submission" date="2016-04" db="EMBL/GenBank/DDBJ databases">
        <title>A degradative enzymes factory behind the ericoid mycorrhizal symbiosis.</title>
        <authorList>
            <consortium name="DOE Joint Genome Institute"/>
            <person name="Martino E."/>
            <person name="Morin E."/>
            <person name="Grelet G."/>
            <person name="Kuo A."/>
            <person name="Kohler A."/>
            <person name="Daghino S."/>
            <person name="Barry K."/>
            <person name="Choi C."/>
            <person name="Cichocki N."/>
            <person name="Clum A."/>
            <person name="Copeland A."/>
            <person name="Hainaut M."/>
            <person name="Haridas S."/>
            <person name="Labutti K."/>
            <person name="Lindquist E."/>
            <person name="Lipzen A."/>
            <person name="Khouja H.-R."/>
            <person name="Murat C."/>
            <person name="Ohm R."/>
            <person name="Olson A."/>
            <person name="Spatafora J."/>
            <person name="Veneault-Fourrey C."/>
            <person name="Henrissat B."/>
            <person name="Grigoriev I."/>
            <person name="Martin F."/>
            <person name="Perotto S."/>
        </authorList>
    </citation>
    <scope>NUCLEOTIDE SEQUENCE [LARGE SCALE GENOMIC DNA]</scope>
    <source>
        <strain evidence="3 4">E</strain>
    </source>
</reference>
<dbReference type="OrthoDB" id="10417699at2759"/>